<evidence type="ECO:0000313" key="3">
    <source>
        <dbReference type="Proteomes" id="UP000177588"/>
    </source>
</evidence>
<evidence type="ECO:0000256" key="1">
    <source>
        <dbReference type="SAM" id="MobiDB-lite"/>
    </source>
</evidence>
<organism evidence="2 3">
    <name type="scientific">Candidatus Woykebacteria bacterium RBG_16_44_10</name>
    <dbReference type="NCBI Taxonomy" id="1802597"/>
    <lineage>
        <taxon>Bacteria</taxon>
        <taxon>Candidatus Woykeibacteriota</taxon>
    </lineage>
</organism>
<dbReference type="AlphaFoldDB" id="A0A1G1WG16"/>
<gene>
    <name evidence="2" type="ORF">A2Z24_03050</name>
</gene>
<dbReference type="EMBL" id="MHCT01000002">
    <property type="protein sequence ID" value="OGY26646.1"/>
    <property type="molecule type" value="Genomic_DNA"/>
</dbReference>
<accession>A0A1G1WG16</accession>
<reference evidence="2 3" key="1">
    <citation type="journal article" date="2016" name="Nat. Commun.">
        <title>Thousands of microbial genomes shed light on interconnected biogeochemical processes in an aquifer system.</title>
        <authorList>
            <person name="Anantharaman K."/>
            <person name="Brown C.T."/>
            <person name="Hug L.A."/>
            <person name="Sharon I."/>
            <person name="Castelle C.J."/>
            <person name="Probst A.J."/>
            <person name="Thomas B.C."/>
            <person name="Singh A."/>
            <person name="Wilkins M.J."/>
            <person name="Karaoz U."/>
            <person name="Brodie E.L."/>
            <person name="Williams K.H."/>
            <person name="Hubbard S.S."/>
            <person name="Banfield J.F."/>
        </authorList>
    </citation>
    <scope>NUCLEOTIDE SEQUENCE [LARGE SCALE GENOMIC DNA]</scope>
</reference>
<evidence type="ECO:0008006" key="4">
    <source>
        <dbReference type="Google" id="ProtNLM"/>
    </source>
</evidence>
<proteinExistence type="predicted"/>
<feature type="compositionally biased region" description="Basic and acidic residues" evidence="1">
    <location>
        <begin position="164"/>
        <end position="219"/>
    </location>
</feature>
<protein>
    <recommendedName>
        <fullName evidence="4">50S ribosomal protein L7/L12</fullName>
    </recommendedName>
</protein>
<feature type="region of interest" description="Disordered" evidence="1">
    <location>
        <begin position="164"/>
        <end position="248"/>
    </location>
</feature>
<sequence>MAQKIDLIRQALSAAESSLKLARQLLSELESEGLRNKPKARELPGITGIFDGQSMVTDKGDRYPVPENYASKSILVVGDTLKLVEQGREKRFKQIEHVKRHKTTGILAKKEGRWAAVTPEGSYRLLPASVEHYGAQVGTEVIVQLPANNLQSTWAAVEKINKKEGAKVEEKSPSSEGEKAVKEEQGDDSKNVASKVKKDSKPHEPKPKAESTQAEKKPETVTSEPPLTQPKKETQATPAVEVVEDELS</sequence>
<dbReference type="Proteomes" id="UP000177588">
    <property type="component" value="Unassembled WGS sequence"/>
</dbReference>
<name>A0A1G1WG16_9BACT</name>
<comment type="caution">
    <text evidence="2">The sequence shown here is derived from an EMBL/GenBank/DDBJ whole genome shotgun (WGS) entry which is preliminary data.</text>
</comment>
<evidence type="ECO:0000313" key="2">
    <source>
        <dbReference type="EMBL" id="OGY26646.1"/>
    </source>
</evidence>
<dbReference type="STRING" id="1802597.A2Z24_03050"/>